<organism evidence="2 3">
    <name type="scientific">Exocentrus adspersus</name>
    <dbReference type="NCBI Taxonomy" id="1586481"/>
    <lineage>
        <taxon>Eukaryota</taxon>
        <taxon>Metazoa</taxon>
        <taxon>Ecdysozoa</taxon>
        <taxon>Arthropoda</taxon>
        <taxon>Hexapoda</taxon>
        <taxon>Insecta</taxon>
        <taxon>Pterygota</taxon>
        <taxon>Neoptera</taxon>
        <taxon>Endopterygota</taxon>
        <taxon>Coleoptera</taxon>
        <taxon>Polyphaga</taxon>
        <taxon>Cucujiformia</taxon>
        <taxon>Chrysomeloidea</taxon>
        <taxon>Cerambycidae</taxon>
        <taxon>Lamiinae</taxon>
        <taxon>Acanthocinini</taxon>
        <taxon>Exocentrus</taxon>
    </lineage>
</organism>
<keyword evidence="3" id="KW-1185">Reference proteome</keyword>
<accession>A0AAV8VV98</accession>
<comment type="caution">
    <text evidence="2">The sequence shown here is derived from an EMBL/GenBank/DDBJ whole genome shotgun (WGS) entry which is preliminary data.</text>
</comment>
<proteinExistence type="predicted"/>
<feature type="region of interest" description="Disordered" evidence="1">
    <location>
        <begin position="40"/>
        <end position="75"/>
    </location>
</feature>
<evidence type="ECO:0000313" key="2">
    <source>
        <dbReference type="EMBL" id="KAJ8918287.1"/>
    </source>
</evidence>
<dbReference type="AlphaFoldDB" id="A0AAV8VV98"/>
<evidence type="ECO:0000256" key="1">
    <source>
        <dbReference type="SAM" id="MobiDB-lite"/>
    </source>
</evidence>
<gene>
    <name evidence="2" type="ORF">NQ315_014157</name>
</gene>
<sequence>MDKKLTSCISPNLIDSHLKFKVNKVTNNLVEGVRIPCELGNSEDAEESPPVAPMSVQPTRKMKASSLGVNALKRL</sequence>
<protein>
    <submittedName>
        <fullName evidence="2">Uncharacterized protein</fullName>
    </submittedName>
</protein>
<dbReference type="Proteomes" id="UP001159042">
    <property type="component" value="Unassembled WGS sequence"/>
</dbReference>
<evidence type="ECO:0000313" key="3">
    <source>
        <dbReference type="Proteomes" id="UP001159042"/>
    </source>
</evidence>
<name>A0AAV8VV98_9CUCU</name>
<dbReference type="EMBL" id="JANEYG010000027">
    <property type="protein sequence ID" value="KAJ8918287.1"/>
    <property type="molecule type" value="Genomic_DNA"/>
</dbReference>
<reference evidence="2 3" key="1">
    <citation type="journal article" date="2023" name="Insect Mol. Biol.">
        <title>Genome sequencing provides insights into the evolution of gene families encoding plant cell wall-degrading enzymes in longhorned beetles.</title>
        <authorList>
            <person name="Shin N.R."/>
            <person name="Okamura Y."/>
            <person name="Kirsch R."/>
            <person name="Pauchet Y."/>
        </authorList>
    </citation>
    <scope>NUCLEOTIDE SEQUENCE [LARGE SCALE GENOMIC DNA]</scope>
    <source>
        <strain evidence="2">EAD_L_NR</strain>
    </source>
</reference>